<dbReference type="EC" id="2.7.7.49" evidence="7"/>
<evidence type="ECO:0000256" key="2">
    <source>
        <dbReference type="ARBA" id="ARBA00022695"/>
    </source>
</evidence>
<dbReference type="InterPro" id="IPR021891">
    <property type="entry name" value="Telomerase_RBD"/>
</dbReference>
<keyword evidence="5 7" id="KW-0695">RNA-directed DNA polymerase</keyword>
<evidence type="ECO:0000256" key="8">
    <source>
        <dbReference type="SAM" id="MobiDB-lite"/>
    </source>
</evidence>
<dbReference type="Pfam" id="PF12009">
    <property type="entry name" value="Telomerase_RBD"/>
    <property type="match status" value="1"/>
</dbReference>
<dbReference type="GO" id="GO:0007004">
    <property type="term" value="P:telomere maintenance via telomerase"/>
    <property type="evidence" value="ECO:0007669"/>
    <property type="project" value="TreeGrafter"/>
</dbReference>
<keyword evidence="11" id="KW-1185">Reference proteome</keyword>
<feature type="region of interest" description="Disordered" evidence="8">
    <location>
        <begin position="169"/>
        <end position="210"/>
    </location>
</feature>
<dbReference type="GO" id="GO:0000333">
    <property type="term" value="C:telomerase catalytic core complex"/>
    <property type="evidence" value="ECO:0007669"/>
    <property type="project" value="TreeGrafter"/>
</dbReference>
<comment type="catalytic activity">
    <reaction evidence="6 7">
        <text>DNA(n) + a 2'-deoxyribonucleoside 5'-triphosphate = DNA(n+1) + diphosphate</text>
        <dbReference type="Rhea" id="RHEA:22508"/>
        <dbReference type="Rhea" id="RHEA-COMP:17339"/>
        <dbReference type="Rhea" id="RHEA-COMP:17340"/>
        <dbReference type="ChEBI" id="CHEBI:33019"/>
        <dbReference type="ChEBI" id="CHEBI:61560"/>
        <dbReference type="ChEBI" id="CHEBI:173112"/>
        <dbReference type="EC" id="2.7.7.49"/>
    </reaction>
</comment>
<feature type="region of interest" description="Disordered" evidence="8">
    <location>
        <begin position="227"/>
        <end position="261"/>
    </location>
</feature>
<dbReference type="PANTHER" id="PTHR12066:SF0">
    <property type="entry name" value="TELOMERASE REVERSE TRANSCRIPTASE"/>
    <property type="match status" value="1"/>
</dbReference>
<evidence type="ECO:0000256" key="7">
    <source>
        <dbReference type="RuleBase" id="RU365061"/>
    </source>
</evidence>
<feature type="domain" description="Telomerase ribonucleoprotein complex - RNA-binding" evidence="9">
    <location>
        <begin position="399"/>
        <end position="533"/>
    </location>
</feature>
<dbReference type="Gene3D" id="1.10.132.70">
    <property type="match status" value="1"/>
</dbReference>
<evidence type="ECO:0000313" key="10">
    <source>
        <dbReference type="EMBL" id="CAD7699117.1"/>
    </source>
</evidence>
<dbReference type="Proteomes" id="UP000708148">
    <property type="component" value="Unassembled WGS sequence"/>
</dbReference>
<dbReference type="InterPro" id="IPR003545">
    <property type="entry name" value="Telomerase_RT"/>
</dbReference>
<organism evidence="10 11">
    <name type="scientific">Ostreobium quekettii</name>
    <dbReference type="NCBI Taxonomy" id="121088"/>
    <lineage>
        <taxon>Eukaryota</taxon>
        <taxon>Viridiplantae</taxon>
        <taxon>Chlorophyta</taxon>
        <taxon>core chlorophytes</taxon>
        <taxon>Ulvophyceae</taxon>
        <taxon>TCBD clade</taxon>
        <taxon>Bryopsidales</taxon>
        <taxon>Ostreobineae</taxon>
        <taxon>Ostreobiaceae</taxon>
        <taxon>Ostreobium</taxon>
    </lineage>
</organism>
<keyword evidence="4 7" id="KW-0460">Magnesium</keyword>
<evidence type="ECO:0000256" key="5">
    <source>
        <dbReference type="ARBA" id="ARBA00022918"/>
    </source>
</evidence>
<keyword evidence="2 7" id="KW-0548">Nucleotidyltransferase</keyword>
<evidence type="ECO:0000256" key="4">
    <source>
        <dbReference type="ARBA" id="ARBA00022842"/>
    </source>
</evidence>
<keyword evidence="3 7" id="KW-0479">Metal-binding</keyword>
<dbReference type="AlphaFoldDB" id="A0A8S1IVM3"/>
<dbReference type="PANTHER" id="PTHR12066">
    <property type="entry name" value="TELOMERASE REVERSE TRANSCRIPTASE"/>
    <property type="match status" value="1"/>
</dbReference>
<feature type="compositionally biased region" description="Basic residues" evidence="8">
    <location>
        <begin position="175"/>
        <end position="187"/>
    </location>
</feature>
<evidence type="ECO:0000256" key="1">
    <source>
        <dbReference type="ARBA" id="ARBA00022679"/>
    </source>
</evidence>
<evidence type="ECO:0000256" key="3">
    <source>
        <dbReference type="ARBA" id="ARBA00022723"/>
    </source>
</evidence>
<gene>
    <name evidence="10" type="ORF">OSTQU699_LOCUS4476</name>
</gene>
<keyword evidence="1 7" id="KW-0808">Transferase</keyword>
<accession>A0A8S1IVM3</accession>
<comment type="caution">
    <text evidence="10">The sequence shown here is derived from an EMBL/GenBank/DDBJ whole genome shotgun (WGS) entry which is preliminary data.</text>
</comment>
<dbReference type="EMBL" id="CAJHUC010000954">
    <property type="protein sequence ID" value="CAD7699117.1"/>
    <property type="molecule type" value="Genomic_DNA"/>
</dbReference>
<name>A0A8S1IVM3_9CHLO</name>
<reference evidence="10" key="1">
    <citation type="submission" date="2020-12" db="EMBL/GenBank/DDBJ databases">
        <authorList>
            <person name="Iha C."/>
        </authorList>
    </citation>
    <scope>NUCLEOTIDE SEQUENCE</scope>
</reference>
<dbReference type="GO" id="GO:0070034">
    <property type="term" value="F:telomerase RNA binding"/>
    <property type="evidence" value="ECO:0007669"/>
    <property type="project" value="TreeGrafter"/>
</dbReference>
<keyword evidence="7" id="KW-0779">Telomere</keyword>
<comment type="similarity">
    <text evidence="7">Belongs to the reverse transcriptase family. Telomerase subfamily.</text>
</comment>
<proteinExistence type="inferred from homology"/>
<evidence type="ECO:0000313" key="11">
    <source>
        <dbReference type="Proteomes" id="UP000708148"/>
    </source>
</evidence>
<keyword evidence="7" id="KW-0539">Nucleus</keyword>
<dbReference type="GO" id="GO:0003720">
    <property type="term" value="F:telomerase activity"/>
    <property type="evidence" value="ECO:0007669"/>
    <property type="project" value="InterPro"/>
</dbReference>
<comment type="function">
    <text evidence="7">Telomerase is a ribonucleoprotein enzyme essential for the replication of chromosome termini in most eukaryotes. It elongates telomeres. It is a reverse transcriptase that adds simple sequence repeats to chromosome ends by copying a template sequence within the RNA component of the enzyme.</text>
</comment>
<feature type="region of interest" description="Disordered" evidence="8">
    <location>
        <begin position="17"/>
        <end position="41"/>
    </location>
</feature>
<evidence type="ECO:0000256" key="6">
    <source>
        <dbReference type="ARBA" id="ARBA00048173"/>
    </source>
</evidence>
<keyword evidence="7" id="KW-0158">Chromosome</keyword>
<dbReference type="OrthoDB" id="289721at2759"/>
<feature type="compositionally biased region" description="Basic residues" evidence="8">
    <location>
        <begin position="28"/>
        <end position="41"/>
    </location>
</feature>
<dbReference type="SMART" id="SM00975">
    <property type="entry name" value="Telomerase_RBD"/>
    <property type="match status" value="1"/>
</dbReference>
<dbReference type="GO" id="GO:0000781">
    <property type="term" value="C:chromosome, telomeric region"/>
    <property type="evidence" value="ECO:0007669"/>
    <property type="project" value="UniProtKB-SubCell"/>
</dbReference>
<protein>
    <recommendedName>
        <fullName evidence="7">Telomerase reverse transcriptase</fullName>
        <ecNumber evidence="7">2.7.7.49</ecNumber>
    </recommendedName>
    <alternativeName>
        <fullName evidence="7">Telomerase catalytic subunit</fullName>
    </alternativeName>
</protein>
<evidence type="ECO:0000259" key="9">
    <source>
        <dbReference type="SMART" id="SM00975"/>
    </source>
</evidence>
<dbReference type="GO" id="GO:0042162">
    <property type="term" value="F:telomeric DNA binding"/>
    <property type="evidence" value="ECO:0007669"/>
    <property type="project" value="TreeGrafter"/>
</dbReference>
<sequence length="778" mass="86819">MWWCGPMPSGQIVQQAARQADNSDVLRKGHKGHRRDKTRPKSMHSINCCVDILTGKEWGLLLGKIGPSVMTHLIQGCSIFVTLHKGHLLQVTGPAITEVAQHQQRAAGKDPPQIALRPGPVAHGFDPPLRSTEGVSPNHMQPCNLLGASMVAPCNLSGGSENAKECVLQGTANTPRKRPSSWRRVRRTVPQPEFDRSRGMSVGRQPPASSAGELQLCLSSCSSESMDLSRSGDGGDASGAEVSRPLAGGLSKGGVAPSRRRDRDSLLGVAHATLPRQAIFYDESLHHCPCLPRKHVLNALKNNKDRGRILYSTIFPSSFDNWKKTVRGSHYRKTASGVPASPARVKKQHRHLPRLLQQLADRAQNCPLGLLLRHHCPDPIAMGVGSAVRDLTDAWTPHSSVISYLWVVLRRIVPPTLLGQKHSRRVLLKALRHFVCLTHHERMSVQQVMHGLKTSDMPWLPVGTGAQVPKTLHESRQRMLIQWVWWLMTDIVIPILRTSFYVTENEAHKYQVSYYRKSVWSMLKEAAISCLTRTIYSRVDKSEVESFLSSRRHGFAKLRFIPKRRGLRPVLKYGCTVDAKKLGGQSRPTPSIHYHGKKGVRPVNWDLKNAQSVLWRESCRQRRHVLGSTAFSYRDVHAKLQPFLRWWNAALRQGRPLRPHIVSCDLSSAFNQVDAGTIMRLIGPIFESEAYVLSKYATVVPSLNGVHMKHAWLPFGPPDEFPGLVKLLRADMHDSHSSVVVDQVRISGSMCCNRAGSALAQPWMFSISKLCLIGVFKY</sequence>
<dbReference type="GO" id="GO:0046872">
    <property type="term" value="F:metal ion binding"/>
    <property type="evidence" value="ECO:0007669"/>
    <property type="project" value="UniProtKB-KW"/>
</dbReference>
<comment type="subcellular location">
    <subcellularLocation>
        <location evidence="7">Nucleus</location>
    </subcellularLocation>
    <subcellularLocation>
        <location evidence="7">Chromosome</location>
        <location evidence="7">Telomere</location>
    </subcellularLocation>
</comment>